<dbReference type="EMBL" id="VOIH02000008">
    <property type="protein sequence ID" value="KAF3439688.1"/>
    <property type="molecule type" value="Genomic_DNA"/>
</dbReference>
<dbReference type="PROSITE" id="PS51375">
    <property type="entry name" value="PPR"/>
    <property type="match status" value="9"/>
</dbReference>
<dbReference type="PANTHER" id="PTHR46128:SF176">
    <property type="entry name" value="PENTACOTRIPEPTIDE-REPEAT REGION OF PRORP DOMAIN-CONTAINING PROTEIN"/>
    <property type="match status" value="1"/>
</dbReference>
<evidence type="ECO:0000313" key="5">
    <source>
        <dbReference type="Proteomes" id="UP000796880"/>
    </source>
</evidence>
<dbReference type="Proteomes" id="UP000796880">
    <property type="component" value="Unassembled WGS sequence"/>
</dbReference>
<keyword evidence="5" id="KW-1185">Reference proteome</keyword>
<feature type="repeat" description="PPR" evidence="3">
    <location>
        <begin position="485"/>
        <end position="519"/>
    </location>
</feature>
<dbReference type="PANTHER" id="PTHR46128">
    <property type="entry name" value="MITOCHONDRIAL GROUP I INTRON SPLICING FACTOR CCM1"/>
    <property type="match status" value="1"/>
</dbReference>
<organism evidence="4 5">
    <name type="scientific">Rhamnella rubrinervis</name>
    <dbReference type="NCBI Taxonomy" id="2594499"/>
    <lineage>
        <taxon>Eukaryota</taxon>
        <taxon>Viridiplantae</taxon>
        <taxon>Streptophyta</taxon>
        <taxon>Embryophyta</taxon>
        <taxon>Tracheophyta</taxon>
        <taxon>Spermatophyta</taxon>
        <taxon>Magnoliopsida</taxon>
        <taxon>eudicotyledons</taxon>
        <taxon>Gunneridae</taxon>
        <taxon>Pentapetalae</taxon>
        <taxon>rosids</taxon>
        <taxon>fabids</taxon>
        <taxon>Rosales</taxon>
        <taxon>Rhamnaceae</taxon>
        <taxon>rhamnoid group</taxon>
        <taxon>Rhamneae</taxon>
        <taxon>Rhamnella</taxon>
    </lineage>
</organism>
<evidence type="ECO:0000256" key="3">
    <source>
        <dbReference type="PROSITE-ProRule" id="PRU00708"/>
    </source>
</evidence>
<dbReference type="InterPro" id="IPR011990">
    <property type="entry name" value="TPR-like_helical_dom_sf"/>
</dbReference>
<feature type="repeat" description="PPR" evidence="3">
    <location>
        <begin position="155"/>
        <end position="189"/>
    </location>
</feature>
<dbReference type="InterPro" id="IPR002885">
    <property type="entry name" value="PPR_rpt"/>
</dbReference>
<feature type="repeat" description="PPR" evidence="3">
    <location>
        <begin position="345"/>
        <end position="379"/>
    </location>
</feature>
<dbReference type="AlphaFoldDB" id="A0A8K0E2S6"/>
<evidence type="ECO:0000256" key="2">
    <source>
        <dbReference type="ARBA" id="ARBA00022737"/>
    </source>
</evidence>
<keyword evidence="2" id="KW-0677">Repeat</keyword>
<evidence type="ECO:0000256" key="1">
    <source>
        <dbReference type="ARBA" id="ARBA00007626"/>
    </source>
</evidence>
<gene>
    <name evidence="4" type="ORF">FNV43_RR17966</name>
</gene>
<feature type="repeat" description="PPR" evidence="3">
    <location>
        <begin position="415"/>
        <end position="449"/>
    </location>
</feature>
<feature type="repeat" description="PPR" evidence="3">
    <location>
        <begin position="450"/>
        <end position="484"/>
    </location>
</feature>
<dbReference type="Pfam" id="PF01535">
    <property type="entry name" value="PPR"/>
    <property type="match status" value="2"/>
</dbReference>
<feature type="repeat" description="PPR" evidence="3">
    <location>
        <begin position="274"/>
        <end position="308"/>
    </location>
</feature>
<proteinExistence type="inferred from homology"/>
<comment type="similarity">
    <text evidence="1">Belongs to the PPR family. P subfamily.</text>
</comment>
<name>A0A8K0E2S6_9ROSA</name>
<feature type="repeat" description="PPR" evidence="3">
    <location>
        <begin position="309"/>
        <end position="344"/>
    </location>
</feature>
<evidence type="ECO:0000313" key="4">
    <source>
        <dbReference type="EMBL" id="KAF3439688.1"/>
    </source>
</evidence>
<dbReference type="Pfam" id="PF13041">
    <property type="entry name" value="PPR_2"/>
    <property type="match status" value="4"/>
</dbReference>
<evidence type="ECO:0008006" key="6">
    <source>
        <dbReference type="Google" id="ProtNLM"/>
    </source>
</evidence>
<dbReference type="NCBIfam" id="TIGR00756">
    <property type="entry name" value="PPR"/>
    <property type="match status" value="8"/>
</dbReference>
<comment type="caution">
    <text evidence="4">The sequence shown here is derived from an EMBL/GenBank/DDBJ whole genome shotgun (WGS) entry which is preliminary data.</text>
</comment>
<protein>
    <recommendedName>
        <fullName evidence="6">Pentatricopeptide repeat-containing protein</fullName>
    </recommendedName>
</protein>
<accession>A0A8K0E2S6</accession>
<dbReference type="Gene3D" id="1.25.40.10">
    <property type="entry name" value="Tetratricopeptide repeat domain"/>
    <property type="match status" value="5"/>
</dbReference>
<reference evidence="4" key="1">
    <citation type="submission" date="2020-03" db="EMBL/GenBank/DDBJ databases">
        <title>A high-quality chromosome-level genome assembly of a woody plant with both climbing and erect habits, Rhamnella rubrinervis.</title>
        <authorList>
            <person name="Lu Z."/>
            <person name="Yang Y."/>
            <person name="Zhu X."/>
            <person name="Sun Y."/>
        </authorList>
    </citation>
    <scope>NUCLEOTIDE SEQUENCE</scope>
    <source>
        <strain evidence="4">BYM</strain>
        <tissue evidence="4">Leaf</tissue>
    </source>
</reference>
<dbReference type="OrthoDB" id="185373at2759"/>
<feature type="repeat" description="PPR" evidence="3">
    <location>
        <begin position="520"/>
        <end position="554"/>
    </location>
</feature>
<dbReference type="InterPro" id="IPR050872">
    <property type="entry name" value="PPR_P_subfamily"/>
</dbReference>
<sequence>MKIKDSNSNSYSLSGRPIKKSGHSQRRIVIENVYESRAEPNDGAAVQMTLLFFTARPLWVRASKTAIAHFHGLAHGGSRPRPYNDREVISNSEAWFLKVVYTLFIRSHSLDTCLGYLSKNLTPSLAFEVIKRLNNPRLGLKFFEFTRMNLSMSHTFWTYDFLMRSLCQMGLHDSAKLVFDCMRSDGHSAKLVSDCMRSDGHSPDYSIIEFLVFSYAQIGKLDIAAKLLEEVHSDAVTVSAIAYNKSLNVLVKRNQVHVAISLFRKCVASQFRPDTCTFNILISGLCGVGEVDTAFDFFNDMGSFGCSPDVFTYNILIKGLCGTNEVDKGCRLLKEVQLRKELSPNVITFTSVISGYCKLGRMKEASILFAKMLTFGIKPNAITFNALIDGFGKAGEMGSALFMYENMLVHGCQPDVVTFTSLIDGYQRARQLNQGVNLWHQMNARNIPPNGHTFSVLIQALCKVNRLDEARDFLRQLKWSSIVPEPFMYNPVIDGFCKAGNIDEANIIVAEMEEKGCRHDKRTFTILIIGNCMKGRMFEAIGLFNKMLAVGCAPDKITVNILISCLSKAGMPNEAYHIKKIASEDLNLSLSSFQSVHSRANAEIPVAV</sequence>
<feature type="repeat" description="PPR" evidence="3">
    <location>
        <begin position="380"/>
        <end position="414"/>
    </location>
</feature>